<evidence type="ECO:0000313" key="2">
    <source>
        <dbReference type="Proteomes" id="UP001595455"/>
    </source>
</evidence>
<accession>A0ABV7BE95</accession>
<name>A0ABV7BE95_9GAMM</name>
<evidence type="ECO:0008006" key="3">
    <source>
        <dbReference type="Google" id="ProtNLM"/>
    </source>
</evidence>
<keyword evidence="2" id="KW-1185">Reference proteome</keyword>
<comment type="caution">
    <text evidence="1">The sequence shown here is derived from an EMBL/GenBank/DDBJ whole genome shotgun (WGS) entry which is preliminary data.</text>
</comment>
<dbReference type="EMBL" id="JBHRSF010000029">
    <property type="protein sequence ID" value="MFC2995463.1"/>
    <property type="molecule type" value="Genomic_DNA"/>
</dbReference>
<protein>
    <recommendedName>
        <fullName evidence="3">DUF551 domain-containing protein</fullName>
    </recommendedName>
</protein>
<feature type="non-terminal residue" evidence="1">
    <location>
        <position position="133"/>
    </location>
</feature>
<evidence type="ECO:0000313" key="1">
    <source>
        <dbReference type="EMBL" id="MFC2995463.1"/>
    </source>
</evidence>
<dbReference type="Proteomes" id="UP001595455">
    <property type="component" value="Unassembled WGS sequence"/>
</dbReference>
<sequence length="133" mass="15380">MTVINSYESLIKKVGGIEKAREIVEGAPEWASSYCKDSSEYYSVHDDFECCYNLNNLRTAIAQYDKTWVEKRFGIKKWYPIPEHHMCTDKQADQQFKVGNRVHVDFLSANRTEFSGQKIKGDGVIDRVEDGYI</sequence>
<gene>
    <name evidence="1" type="ORF">ACFODO_09315</name>
</gene>
<reference evidence="2" key="1">
    <citation type="journal article" date="2019" name="Int. J. Syst. Evol. Microbiol.">
        <title>The Global Catalogue of Microorganisms (GCM) 10K type strain sequencing project: providing services to taxonomists for standard genome sequencing and annotation.</title>
        <authorList>
            <consortium name="The Broad Institute Genomics Platform"/>
            <consortium name="The Broad Institute Genome Sequencing Center for Infectious Disease"/>
            <person name="Wu L."/>
            <person name="Ma J."/>
        </authorList>
    </citation>
    <scope>NUCLEOTIDE SEQUENCE [LARGE SCALE GENOMIC DNA]</scope>
    <source>
        <strain evidence="2">KCTC 62575</strain>
    </source>
</reference>
<organism evidence="1 2">
    <name type="scientific">Acinetobacter sichuanensis</name>
    <dbReference type="NCBI Taxonomy" id="2136183"/>
    <lineage>
        <taxon>Bacteria</taxon>
        <taxon>Pseudomonadati</taxon>
        <taxon>Pseudomonadota</taxon>
        <taxon>Gammaproteobacteria</taxon>
        <taxon>Moraxellales</taxon>
        <taxon>Moraxellaceae</taxon>
        <taxon>Acinetobacter</taxon>
    </lineage>
</organism>
<proteinExistence type="predicted"/>